<evidence type="ECO:0000256" key="3">
    <source>
        <dbReference type="ARBA" id="ARBA00022692"/>
    </source>
</evidence>
<reference evidence="10 11" key="1">
    <citation type="submission" date="2020-08" db="EMBL/GenBank/DDBJ databases">
        <authorList>
            <person name="Liu C."/>
            <person name="Sun Q."/>
        </authorList>
    </citation>
    <scope>NUCLEOTIDE SEQUENCE [LARGE SCALE GENOMIC DNA]</scope>
    <source>
        <strain evidence="10 11">NSJ-62</strain>
    </source>
</reference>
<evidence type="ECO:0000313" key="10">
    <source>
        <dbReference type="EMBL" id="QNL45881.1"/>
    </source>
</evidence>
<evidence type="ECO:0000256" key="6">
    <source>
        <dbReference type="ARBA" id="ARBA00023136"/>
    </source>
</evidence>
<dbReference type="InterPro" id="IPR052175">
    <property type="entry name" value="ComplexI-like_HydComp"/>
</dbReference>
<dbReference type="AlphaFoldDB" id="A0A7G9B8K0"/>
<keyword evidence="4 8" id="KW-1133">Transmembrane helix</keyword>
<dbReference type="Proteomes" id="UP000515960">
    <property type="component" value="Chromosome"/>
</dbReference>
<evidence type="ECO:0000256" key="8">
    <source>
        <dbReference type="SAM" id="Phobius"/>
    </source>
</evidence>
<evidence type="ECO:0000256" key="1">
    <source>
        <dbReference type="ARBA" id="ARBA00004651"/>
    </source>
</evidence>
<dbReference type="GO" id="GO:0005886">
    <property type="term" value="C:plasma membrane"/>
    <property type="evidence" value="ECO:0007669"/>
    <property type="project" value="UniProtKB-SubCell"/>
</dbReference>
<feature type="transmembrane region" description="Helical" evidence="8">
    <location>
        <begin position="68"/>
        <end position="89"/>
    </location>
</feature>
<dbReference type="KEGG" id="ohi:H8790_09645"/>
<organism evidence="10 11">
    <name type="scientific">Oscillibacter hominis</name>
    <dbReference type="NCBI Taxonomy" id="2763056"/>
    <lineage>
        <taxon>Bacteria</taxon>
        <taxon>Bacillati</taxon>
        <taxon>Bacillota</taxon>
        <taxon>Clostridia</taxon>
        <taxon>Eubacteriales</taxon>
        <taxon>Oscillospiraceae</taxon>
        <taxon>Oscillibacter</taxon>
    </lineage>
</organism>
<evidence type="ECO:0000256" key="4">
    <source>
        <dbReference type="ARBA" id="ARBA00022989"/>
    </source>
</evidence>
<feature type="transmembrane region" description="Helical" evidence="8">
    <location>
        <begin position="447"/>
        <end position="469"/>
    </location>
</feature>
<feature type="transmembrane region" description="Helical" evidence="8">
    <location>
        <begin position="404"/>
        <end position="427"/>
    </location>
</feature>
<feature type="domain" description="NADH:quinone oxidoreductase/Mrp antiporter transmembrane" evidence="9">
    <location>
        <begin position="118"/>
        <end position="409"/>
    </location>
</feature>
<evidence type="ECO:0000256" key="7">
    <source>
        <dbReference type="RuleBase" id="RU000320"/>
    </source>
</evidence>
<feature type="transmembrane region" description="Helical" evidence="8">
    <location>
        <begin position="271"/>
        <end position="288"/>
    </location>
</feature>
<feature type="transmembrane region" description="Helical" evidence="8">
    <location>
        <begin position="28"/>
        <end position="48"/>
    </location>
</feature>
<feature type="transmembrane region" description="Helical" evidence="8">
    <location>
        <begin position="368"/>
        <end position="392"/>
    </location>
</feature>
<feature type="transmembrane region" description="Helical" evidence="8">
    <location>
        <begin position="197"/>
        <end position="216"/>
    </location>
</feature>
<evidence type="ECO:0000259" key="9">
    <source>
        <dbReference type="Pfam" id="PF00361"/>
    </source>
</evidence>
<evidence type="ECO:0000256" key="5">
    <source>
        <dbReference type="ARBA" id="ARBA00023002"/>
    </source>
</evidence>
<gene>
    <name evidence="10" type="ORF">H8790_09645</name>
</gene>
<accession>A0A7G9B8K0</accession>
<feature type="transmembrane region" description="Helical" evidence="8">
    <location>
        <begin position="327"/>
        <end position="347"/>
    </location>
</feature>
<proteinExistence type="predicted"/>
<dbReference type="EMBL" id="CP060490">
    <property type="protein sequence ID" value="QNL45881.1"/>
    <property type="molecule type" value="Genomic_DNA"/>
</dbReference>
<feature type="transmembrane region" description="Helical" evidence="8">
    <location>
        <begin position="155"/>
        <end position="177"/>
    </location>
</feature>
<dbReference type="GO" id="GO:0042773">
    <property type="term" value="P:ATP synthesis coupled electron transport"/>
    <property type="evidence" value="ECO:0007669"/>
    <property type="project" value="InterPro"/>
</dbReference>
<feature type="transmembrane region" description="Helical" evidence="8">
    <location>
        <begin position="237"/>
        <end position="259"/>
    </location>
</feature>
<dbReference type="GO" id="GO:0008137">
    <property type="term" value="F:NADH dehydrogenase (ubiquinone) activity"/>
    <property type="evidence" value="ECO:0007669"/>
    <property type="project" value="InterPro"/>
</dbReference>
<dbReference type="PANTHER" id="PTHR42682:SF4">
    <property type="entry name" value="NADH-UBIQUINONE_PLASTOQUINONE"/>
    <property type="match status" value="1"/>
</dbReference>
<feature type="transmembrane region" description="Helical" evidence="8">
    <location>
        <begin position="297"/>
        <end position="315"/>
    </location>
</feature>
<dbReference type="Pfam" id="PF00361">
    <property type="entry name" value="Proton_antipo_M"/>
    <property type="match status" value="1"/>
</dbReference>
<evidence type="ECO:0000256" key="2">
    <source>
        <dbReference type="ARBA" id="ARBA00022475"/>
    </source>
</evidence>
<dbReference type="PRINTS" id="PR01437">
    <property type="entry name" value="NUOXDRDTASE4"/>
</dbReference>
<keyword evidence="5" id="KW-0560">Oxidoreductase</keyword>
<name>A0A7G9B8K0_9FIRM</name>
<keyword evidence="2" id="KW-1003">Cell membrane</keyword>
<dbReference type="InterPro" id="IPR003918">
    <property type="entry name" value="NADH_UbQ_OxRdtase"/>
</dbReference>
<dbReference type="GO" id="GO:0016491">
    <property type="term" value="F:oxidoreductase activity"/>
    <property type="evidence" value="ECO:0007669"/>
    <property type="project" value="UniProtKB-KW"/>
</dbReference>
<evidence type="ECO:0000313" key="11">
    <source>
        <dbReference type="Proteomes" id="UP000515960"/>
    </source>
</evidence>
<keyword evidence="6 8" id="KW-0472">Membrane</keyword>
<feature type="transmembrane region" description="Helical" evidence="8">
    <location>
        <begin position="101"/>
        <end position="118"/>
    </location>
</feature>
<dbReference type="PANTHER" id="PTHR42682">
    <property type="entry name" value="HYDROGENASE-4 COMPONENT F"/>
    <property type="match status" value="1"/>
</dbReference>
<protein>
    <submittedName>
        <fullName evidence="10">Proton-conducting membrane transporter</fullName>
    </submittedName>
</protein>
<comment type="subcellular location">
    <subcellularLocation>
        <location evidence="1">Cell membrane</location>
        <topology evidence="1">Multi-pass membrane protein</topology>
    </subcellularLocation>
    <subcellularLocation>
        <location evidence="7">Membrane</location>
        <topology evidence="7">Multi-pass membrane protein</topology>
    </subcellularLocation>
</comment>
<keyword evidence="11" id="KW-1185">Reference proteome</keyword>
<keyword evidence="3 7" id="KW-0812">Transmembrane</keyword>
<dbReference type="InterPro" id="IPR001750">
    <property type="entry name" value="ND/Mrp_TM"/>
</dbReference>
<sequence length="483" mass="52622">MLLAPLLIPFAGGCFVFLEKREKQRNNAVLCTVWLTALSAVLVCLLPVEPMELLTIEGHLTLALTVDRLGRFFLLFVSGIWIAVTYFAFPYIRHVGKEQQFFGFFTMALGALMGLCLARNFITFYMFFELMTLLTVPLVLHTADAGARGASLKYLGFSVFGAGIALAGFFFLAPYLISYDFTAGGALNTVRAAEHRQLLLTVYFMMVIGFGCKAGLLPMQAWLTTAHPVAPAPASALLSGVITKAGVLGILRVTFYLYGDHFLRGTWAQEVLLILALTTIFTGSMLAYKEKVLKKRLAYSTVSQISYALFGIFLLTEQGMEGALLQIVFHAIAKDALFLAAGAILYMTSATRVDQLEGIGKKMPATMWCFTIASLSLIGIPPMSGFVSKWYLALGAMDSNFRGIALVGIVVLLVSALLTAGYLLPIITRGFFPGKEVIVEHKEAGRLMTVPMMVLSALTIVLGLAPGLVSQQLEGLIHLLFWS</sequence>